<dbReference type="KEGG" id="iho:Igni_0306"/>
<dbReference type="InterPro" id="IPR022443">
    <property type="entry name" value="KaiC-rel"/>
</dbReference>
<dbReference type="STRING" id="453591.Igni_0306"/>
<dbReference type="Pfam" id="PF06745">
    <property type="entry name" value="ATPase"/>
    <property type="match status" value="1"/>
</dbReference>
<protein>
    <submittedName>
        <fullName evidence="4">Putative circadian clock protein, KaiC</fullName>
    </submittedName>
</protein>
<dbReference type="Gene3D" id="3.40.50.300">
    <property type="entry name" value="P-loop containing nucleotide triphosphate hydrolases"/>
    <property type="match status" value="1"/>
</dbReference>
<dbReference type="CDD" id="cd01124">
    <property type="entry name" value="KaiC-like"/>
    <property type="match status" value="1"/>
</dbReference>
<evidence type="ECO:0000256" key="2">
    <source>
        <dbReference type="ARBA" id="ARBA00022840"/>
    </source>
</evidence>
<dbReference type="PROSITE" id="PS51146">
    <property type="entry name" value="KAIC"/>
    <property type="match status" value="1"/>
</dbReference>
<dbReference type="eggNOG" id="arCOG01171">
    <property type="taxonomic scope" value="Archaea"/>
</dbReference>
<reference evidence="4 5" key="1">
    <citation type="journal article" date="2008" name="Genome Biol.">
        <title>A genomic analysis of the archaeal system Ignicoccus hospitalis-Nanoarchaeum equitans.</title>
        <authorList>
            <person name="Podar M."/>
            <person name="Anderson I."/>
            <person name="Makarova K.S."/>
            <person name="Elkins J.G."/>
            <person name="Ivanova N."/>
            <person name="Wall M.A."/>
            <person name="Lykidis A."/>
            <person name="Mavromatis K."/>
            <person name="Sun H."/>
            <person name="Hudson M.E."/>
            <person name="Chen W."/>
            <person name="Deciu C."/>
            <person name="Hutchison D."/>
            <person name="Eads J.R."/>
            <person name="Anderson A."/>
            <person name="Fernandes F."/>
            <person name="Szeto E."/>
            <person name="Lapidus A."/>
            <person name="Kyrpides N.C."/>
            <person name="Saier M.H.Jr."/>
            <person name="Richardson P.M."/>
            <person name="Rachel R."/>
            <person name="Huber H."/>
            <person name="Eisen J.A."/>
            <person name="Koonin E.V."/>
            <person name="Keller M."/>
            <person name="Stetter K.O."/>
        </authorList>
    </citation>
    <scope>NUCLEOTIDE SEQUENCE [LARGE SCALE GENOMIC DNA]</scope>
    <source>
        <strain evidence="5">KIN4/I / DSM 18386 / JCM 14125</strain>
    </source>
</reference>
<keyword evidence="5" id="KW-1185">Reference proteome</keyword>
<dbReference type="EMBL" id="CP000816">
    <property type="protein sequence ID" value="ABU81489.1"/>
    <property type="molecule type" value="Genomic_DNA"/>
</dbReference>
<name>A8A987_IGNH4</name>
<evidence type="ECO:0000256" key="1">
    <source>
        <dbReference type="ARBA" id="ARBA00022741"/>
    </source>
</evidence>
<evidence type="ECO:0000259" key="3">
    <source>
        <dbReference type="PROSITE" id="PS51146"/>
    </source>
</evidence>
<dbReference type="HOGENOM" id="CLU_023669_2_0_2"/>
<feature type="domain" description="KaiC" evidence="3">
    <location>
        <begin position="22"/>
        <end position="263"/>
    </location>
</feature>
<keyword evidence="1" id="KW-0547">Nucleotide-binding</keyword>
<dbReference type="NCBIfam" id="TIGR03881">
    <property type="entry name" value="KaiC_arch_4"/>
    <property type="match status" value="1"/>
</dbReference>
<dbReference type="InterPro" id="IPR027417">
    <property type="entry name" value="P-loop_NTPase"/>
</dbReference>
<dbReference type="PANTHER" id="PTHR43637:SF2">
    <property type="entry name" value="PROTEIN GVPD 1"/>
    <property type="match status" value="1"/>
</dbReference>
<organism evidence="4 5">
    <name type="scientific">Ignicoccus hospitalis (strain KIN4/I / DSM 18386 / JCM 14125)</name>
    <dbReference type="NCBI Taxonomy" id="453591"/>
    <lineage>
        <taxon>Archaea</taxon>
        <taxon>Thermoproteota</taxon>
        <taxon>Thermoprotei</taxon>
        <taxon>Desulfurococcales</taxon>
        <taxon>Desulfurococcaceae</taxon>
        <taxon>Ignicoccus</taxon>
    </lineage>
</organism>
<dbReference type="InterPro" id="IPR010624">
    <property type="entry name" value="KaiC_dom"/>
</dbReference>
<dbReference type="PANTHER" id="PTHR43637">
    <property type="entry name" value="UPF0273 PROTEIN TM_0370"/>
    <property type="match status" value="1"/>
</dbReference>
<dbReference type="GO" id="GO:0005524">
    <property type="term" value="F:ATP binding"/>
    <property type="evidence" value="ECO:0007669"/>
    <property type="project" value="UniProtKB-KW"/>
</dbReference>
<evidence type="ECO:0000313" key="4">
    <source>
        <dbReference type="EMBL" id="ABU81489.1"/>
    </source>
</evidence>
<gene>
    <name evidence="4" type="ordered locus">Igni_0306</name>
</gene>
<dbReference type="PRINTS" id="PR01874">
    <property type="entry name" value="DNAREPAIRADA"/>
</dbReference>
<sequence>MALIALNLKRGSSYVAEAVTKVRLRTGVEGFDDLIAGGIPKGFLVAVVGEPGTGKTVFSIHFAWKGVLDGQKVIYVTTEESRESIISQAAQFGMNFNKAIEEKKMVIIDALLRDKADQWNMVELTVEELLNKIIEAKKYLGYGDARVVIDSMSAFWLDKPAMARKYSYLVKRVLNKWNMTIVATSQYAITTSFGFGFGIEHVADGIIRFKKMIKGWELKRYVIVEKMRQTPHSLRVHEIEIVDGKGMRVKGPVEYTRDEVTLPSKVVEGVKRGLARKALEERLMELD</sequence>
<accession>A8A987</accession>
<keyword evidence="2" id="KW-0067">ATP-binding</keyword>
<evidence type="ECO:0000313" key="5">
    <source>
        <dbReference type="Proteomes" id="UP000000262"/>
    </source>
</evidence>
<dbReference type="Proteomes" id="UP000000262">
    <property type="component" value="Chromosome"/>
</dbReference>
<dbReference type="InterPro" id="IPR014774">
    <property type="entry name" value="KaiC-like_dom"/>
</dbReference>
<dbReference type="PhylomeDB" id="A8A987"/>
<dbReference type="SUPFAM" id="SSF52540">
    <property type="entry name" value="P-loop containing nucleoside triphosphate hydrolases"/>
    <property type="match status" value="1"/>
</dbReference>
<dbReference type="AlphaFoldDB" id="A8A987"/>
<proteinExistence type="predicted"/>